<gene>
    <name evidence="3" type="ORF">EJ08DRAFT_738189</name>
</gene>
<evidence type="ECO:0000256" key="1">
    <source>
        <dbReference type="SAM" id="MobiDB-lite"/>
    </source>
</evidence>
<keyword evidence="2" id="KW-0812">Transmembrane</keyword>
<organism evidence="3 4">
    <name type="scientific">Tothia fuscella</name>
    <dbReference type="NCBI Taxonomy" id="1048955"/>
    <lineage>
        <taxon>Eukaryota</taxon>
        <taxon>Fungi</taxon>
        <taxon>Dikarya</taxon>
        <taxon>Ascomycota</taxon>
        <taxon>Pezizomycotina</taxon>
        <taxon>Dothideomycetes</taxon>
        <taxon>Pleosporomycetidae</taxon>
        <taxon>Venturiales</taxon>
        <taxon>Cylindrosympodiaceae</taxon>
        <taxon>Tothia</taxon>
    </lineage>
</organism>
<keyword evidence="2" id="KW-1133">Transmembrane helix</keyword>
<dbReference type="Proteomes" id="UP000800235">
    <property type="component" value="Unassembled WGS sequence"/>
</dbReference>
<accession>A0A9P4NH42</accession>
<keyword evidence="4" id="KW-1185">Reference proteome</keyword>
<evidence type="ECO:0000313" key="4">
    <source>
        <dbReference type="Proteomes" id="UP000800235"/>
    </source>
</evidence>
<protein>
    <submittedName>
        <fullName evidence="3">Uncharacterized protein</fullName>
    </submittedName>
</protein>
<reference evidence="3" key="1">
    <citation type="journal article" date="2020" name="Stud. Mycol.">
        <title>101 Dothideomycetes genomes: a test case for predicting lifestyles and emergence of pathogens.</title>
        <authorList>
            <person name="Haridas S."/>
            <person name="Albert R."/>
            <person name="Binder M."/>
            <person name="Bloem J."/>
            <person name="Labutti K."/>
            <person name="Salamov A."/>
            <person name="Andreopoulos B."/>
            <person name="Baker S."/>
            <person name="Barry K."/>
            <person name="Bills G."/>
            <person name="Bluhm B."/>
            <person name="Cannon C."/>
            <person name="Castanera R."/>
            <person name="Culley D."/>
            <person name="Daum C."/>
            <person name="Ezra D."/>
            <person name="Gonzalez J."/>
            <person name="Henrissat B."/>
            <person name="Kuo A."/>
            <person name="Liang C."/>
            <person name="Lipzen A."/>
            <person name="Lutzoni F."/>
            <person name="Magnuson J."/>
            <person name="Mondo S."/>
            <person name="Nolan M."/>
            <person name="Ohm R."/>
            <person name="Pangilinan J."/>
            <person name="Park H.-J."/>
            <person name="Ramirez L."/>
            <person name="Alfaro M."/>
            <person name="Sun H."/>
            <person name="Tritt A."/>
            <person name="Yoshinaga Y."/>
            <person name="Zwiers L.-H."/>
            <person name="Turgeon B."/>
            <person name="Goodwin S."/>
            <person name="Spatafora J."/>
            <person name="Crous P."/>
            <person name="Grigoriev I."/>
        </authorList>
    </citation>
    <scope>NUCLEOTIDE SEQUENCE</scope>
    <source>
        <strain evidence="3">CBS 130266</strain>
    </source>
</reference>
<feature type="compositionally biased region" description="Low complexity" evidence="1">
    <location>
        <begin position="86"/>
        <end position="111"/>
    </location>
</feature>
<dbReference type="AlphaFoldDB" id="A0A9P4NH42"/>
<dbReference type="EMBL" id="MU007098">
    <property type="protein sequence ID" value="KAF2421497.1"/>
    <property type="molecule type" value="Genomic_DNA"/>
</dbReference>
<name>A0A9P4NH42_9PEZI</name>
<evidence type="ECO:0000256" key="2">
    <source>
        <dbReference type="SAM" id="Phobius"/>
    </source>
</evidence>
<dbReference type="OrthoDB" id="4600802at2759"/>
<comment type="caution">
    <text evidence="3">The sequence shown here is derived from an EMBL/GenBank/DDBJ whole genome shotgun (WGS) entry which is preliminary data.</text>
</comment>
<feature type="compositionally biased region" description="Low complexity" evidence="1">
    <location>
        <begin position="62"/>
        <end position="76"/>
    </location>
</feature>
<evidence type="ECO:0000313" key="3">
    <source>
        <dbReference type="EMBL" id="KAF2421497.1"/>
    </source>
</evidence>
<feature type="region of interest" description="Disordered" evidence="1">
    <location>
        <begin position="38"/>
        <end position="126"/>
    </location>
</feature>
<sequence length="259" mass="28330">MPNSLMPDPNDTTIWIFCVIFAIVFYLPPLLLAGNTHPGGRTAPKSPPTNTNSKVPRGVGASPTRARPNAPRTAPRVTPPRPQPSVPKSVPTVSPSKTQPRVPRSSSSIPPTKTQPSVSRRAPPLSPTVSAVVAWLKTTVWDGKNAVFYTRPIDHSGVDRYTEASGGQSFRDIFVNDDLEEEWRKDCDKVGDDYIAVMSEAFARCTRGEATLLMGKGKQPEMDSYWKNHEAPFLKANGIVVKAVDLSTGEVWDKNILKV</sequence>
<keyword evidence="2" id="KW-0472">Membrane</keyword>
<feature type="transmembrane region" description="Helical" evidence="2">
    <location>
        <begin position="12"/>
        <end position="32"/>
    </location>
</feature>
<proteinExistence type="predicted"/>